<feature type="signal peptide" evidence="2">
    <location>
        <begin position="1"/>
        <end position="20"/>
    </location>
</feature>
<comment type="caution">
    <text evidence="3">The sequence shown here is derived from an EMBL/GenBank/DDBJ whole genome shotgun (WGS) entry which is preliminary data.</text>
</comment>
<dbReference type="InterPro" id="IPR021253">
    <property type="entry name" value="ZrgA-like"/>
</dbReference>
<reference evidence="3 4" key="1">
    <citation type="submission" date="2020-08" db="EMBL/GenBank/DDBJ databases">
        <title>Genomic Encyclopedia of Type Strains, Phase IV (KMG-IV): sequencing the most valuable type-strain genomes for metagenomic binning, comparative biology and taxonomic classification.</title>
        <authorList>
            <person name="Goeker M."/>
        </authorList>
    </citation>
    <scope>NUCLEOTIDE SEQUENCE [LARGE SCALE GENOMIC DNA]</scope>
    <source>
        <strain evidence="3 4">DSM 25897</strain>
    </source>
</reference>
<keyword evidence="2" id="KW-0732">Signal</keyword>
<feature type="compositionally biased region" description="Basic and acidic residues" evidence="1">
    <location>
        <begin position="125"/>
        <end position="135"/>
    </location>
</feature>
<name>A0A7W7V7V4_9GAMM</name>
<keyword evidence="4" id="KW-1185">Reference proteome</keyword>
<organism evidence="3 4">
    <name type="scientific">Rehaibacterium terrae</name>
    <dbReference type="NCBI Taxonomy" id="1341696"/>
    <lineage>
        <taxon>Bacteria</taxon>
        <taxon>Pseudomonadati</taxon>
        <taxon>Pseudomonadota</taxon>
        <taxon>Gammaproteobacteria</taxon>
        <taxon>Lysobacterales</taxon>
        <taxon>Lysobacteraceae</taxon>
        <taxon>Rehaibacterium</taxon>
    </lineage>
</organism>
<evidence type="ECO:0000313" key="3">
    <source>
        <dbReference type="EMBL" id="MBB5014190.1"/>
    </source>
</evidence>
<dbReference type="RefSeq" id="WP_183946786.1">
    <property type="nucleotide sequence ID" value="NZ_JACHHX010000001.1"/>
</dbReference>
<sequence length="200" mass="20631">MNTRSLVSAAVLAAALAALAAPVRAGGGHAHEHGVTHLDIVVDGGRVALRLQAAGHHIVGFEHAPESAAQHAAWAAAEAALADASALFQPDAEAACRAVSAAVTPPGGGKAAHGQAHGHQHHGHAHADHADDDGHGHGGDWHADYRFECAAPERLRGIRHALFRAFPGTEEVRWQLLAPTGQDGGVLRAGQDRIAVPRAR</sequence>
<accession>A0A7W7V7V4</accession>
<feature type="chain" id="PRO_5030943380" evidence="2">
    <location>
        <begin position="21"/>
        <end position="200"/>
    </location>
</feature>
<evidence type="ECO:0000313" key="4">
    <source>
        <dbReference type="Proteomes" id="UP000519004"/>
    </source>
</evidence>
<protein>
    <submittedName>
        <fullName evidence="3">Putative membrane protein</fullName>
    </submittedName>
</protein>
<dbReference type="Proteomes" id="UP000519004">
    <property type="component" value="Unassembled WGS sequence"/>
</dbReference>
<gene>
    <name evidence="3" type="ORF">HNQ58_000061</name>
</gene>
<dbReference type="Pfam" id="PF10986">
    <property type="entry name" value="ZrgA"/>
    <property type="match status" value="1"/>
</dbReference>
<feature type="region of interest" description="Disordered" evidence="1">
    <location>
        <begin position="105"/>
        <end position="135"/>
    </location>
</feature>
<dbReference type="EMBL" id="JACHHX010000001">
    <property type="protein sequence ID" value="MBB5014190.1"/>
    <property type="molecule type" value="Genomic_DNA"/>
</dbReference>
<dbReference type="AlphaFoldDB" id="A0A7W7V7V4"/>
<evidence type="ECO:0000256" key="2">
    <source>
        <dbReference type="SAM" id="SignalP"/>
    </source>
</evidence>
<proteinExistence type="predicted"/>
<evidence type="ECO:0000256" key="1">
    <source>
        <dbReference type="SAM" id="MobiDB-lite"/>
    </source>
</evidence>